<dbReference type="Gene3D" id="3.40.630.40">
    <property type="entry name" value="Zn-dependent exopeptidases"/>
    <property type="match status" value="1"/>
</dbReference>
<dbReference type="SUPFAM" id="SSF53187">
    <property type="entry name" value="Zn-dependent exopeptidases"/>
    <property type="match status" value="1"/>
</dbReference>
<comment type="caution">
    <text evidence="1">The sequence shown here is derived from an EMBL/GenBank/DDBJ whole genome shotgun (WGS) entry which is preliminary data.</text>
</comment>
<organism evidence="1 2">
    <name type="scientific">Splendidivirga corallicola</name>
    <dbReference type="NCBI Taxonomy" id="3051826"/>
    <lineage>
        <taxon>Bacteria</taxon>
        <taxon>Pseudomonadati</taxon>
        <taxon>Bacteroidota</taxon>
        <taxon>Cytophagia</taxon>
        <taxon>Cytophagales</taxon>
        <taxon>Splendidivirgaceae</taxon>
        <taxon>Splendidivirga</taxon>
    </lineage>
</organism>
<accession>A0ABT8KI82</accession>
<gene>
    <name evidence="1" type="ORF">QQ008_02190</name>
</gene>
<name>A0ABT8KI82_9BACT</name>
<reference evidence="1" key="1">
    <citation type="submission" date="2023-06" db="EMBL/GenBank/DDBJ databases">
        <title>Genomic of Parafulvivirga corallium.</title>
        <authorList>
            <person name="Wang G."/>
        </authorList>
    </citation>
    <scope>NUCLEOTIDE SEQUENCE</scope>
    <source>
        <strain evidence="1">BMA10</strain>
    </source>
</reference>
<dbReference type="RefSeq" id="WP_346750169.1">
    <property type="nucleotide sequence ID" value="NZ_JAUJEA010000001.1"/>
</dbReference>
<dbReference type="InterPro" id="IPR007709">
    <property type="entry name" value="N-FG_amidohydro"/>
</dbReference>
<dbReference type="EMBL" id="JAUJEA010000001">
    <property type="protein sequence ID" value="MDN5200143.1"/>
    <property type="molecule type" value="Genomic_DNA"/>
</dbReference>
<protein>
    <submittedName>
        <fullName evidence="1">N-formylglutamate amidohydrolase</fullName>
    </submittedName>
</protein>
<proteinExistence type="predicted"/>
<keyword evidence="2" id="KW-1185">Reference proteome</keyword>
<evidence type="ECO:0000313" key="2">
    <source>
        <dbReference type="Proteomes" id="UP001172082"/>
    </source>
</evidence>
<evidence type="ECO:0000313" key="1">
    <source>
        <dbReference type="EMBL" id="MDN5200143.1"/>
    </source>
</evidence>
<dbReference type="Pfam" id="PF05013">
    <property type="entry name" value="FGase"/>
    <property type="match status" value="1"/>
</dbReference>
<sequence>MQTITPYDIIEPKVQKIPILVSVPHCGTNFPTNIKNDFKSTLIQSPDDTDWFVDKLYEFVLELGITIIRAKFSRWVIDLNRDPESKPLYDDGRIITSLTPTTTFLGESIYVKEFPDTEEIENRKKLYYWPYYKQIDTILEELEQQFGKVLLFDAHSIRQYVPSIYDDEFPDLVLGDNNEQSANPELIYAALNSLSNSRYSLQHNDPFKGGHITRYFGRPSQNRHALQLEMTKVNYMDDDEIKYDDNRAKKMQQVLTQMFISLRDALDKI</sequence>
<dbReference type="Proteomes" id="UP001172082">
    <property type="component" value="Unassembled WGS sequence"/>
</dbReference>